<evidence type="ECO:0000256" key="4">
    <source>
        <dbReference type="ARBA" id="ARBA00023157"/>
    </source>
</evidence>
<dbReference type="PANTHER" id="PTHR13887:SF14">
    <property type="entry name" value="DISULFIDE BOND FORMATION PROTEIN D"/>
    <property type="match status" value="1"/>
</dbReference>
<dbReference type="InterPro" id="IPR012336">
    <property type="entry name" value="Thioredoxin-like_fold"/>
</dbReference>
<dbReference type="RefSeq" id="WP_147927539.1">
    <property type="nucleotide sequence ID" value="NZ_VKAC01000010.1"/>
</dbReference>
<evidence type="ECO:0000313" key="9">
    <source>
        <dbReference type="EMBL" id="TXR55149.1"/>
    </source>
</evidence>
<keyword evidence="2" id="KW-0732">Signal</keyword>
<evidence type="ECO:0000256" key="2">
    <source>
        <dbReference type="ARBA" id="ARBA00022729"/>
    </source>
</evidence>
<evidence type="ECO:0000256" key="7">
    <source>
        <dbReference type="SAM" id="Phobius"/>
    </source>
</evidence>
<name>A0A5C8ZCZ4_9ACTN</name>
<keyword evidence="5" id="KW-0676">Redox-active center</keyword>
<evidence type="ECO:0000259" key="8">
    <source>
        <dbReference type="Pfam" id="PF13462"/>
    </source>
</evidence>
<dbReference type="OrthoDB" id="4135024at2"/>
<evidence type="ECO:0000256" key="5">
    <source>
        <dbReference type="ARBA" id="ARBA00023284"/>
    </source>
</evidence>
<feature type="compositionally biased region" description="Basic and acidic residues" evidence="6">
    <location>
        <begin position="1"/>
        <end position="27"/>
    </location>
</feature>
<evidence type="ECO:0000313" key="10">
    <source>
        <dbReference type="Proteomes" id="UP000321234"/>
    </source>
</evidence>
<keyword evidence="4" id="KW-1015">Disulfide bond</keyword>
<evidence type="ECO:0000256" key="1">
    <source>
        <dbReference type="ARBA" id="ARBA00005791"/>
    </source>
</evidence>
<keyword evidence="3" id="KW-0560">Oxidoreductase</keyword>
<dbReference type="Gene3D" id="3.40.30.10">
    <property type="entry name" value="Glutaredoxin"/>
    <property type="match status" value="1"/>
</dbReference>
<dbReference type="Pfam" id="PF13462">
    <property type="entry name" value="Thioredoxin_4"/>
    <property type="match status" value="1"/>
</dbReference>
<dbReference type="Proteomes" id="UP000321234">
    <property type="component" value="Unassembled WGS sequence"/>
</dbReference>
<gene>
    <name evidence="9" type="ORF">FMM08_16895</name>
</gene>
<comment type="similarity">
    <text evidence="1">Belongs to the thioredoxin family. DsbA subfamily.</text>
</comment>
<dbReference type="AlphaFoldDB" id="A0A5C8ZCZ4"/>
<dbReference type="SUPFAM" id="SSF52833">
    <property type="entry name" value="Thioredoxin-like"/>
    <property type="match status" value="1"/>
</dbReference>
<comment type="caution">
    <text evidence="9">The sequence shown here is derived from an EMBL/GenBank/DDBJ whole genome shotgun (WGS) entry which is preliminary data.</text>
</comment>
<sequence length="258" mass="26914">MPDRPTTKDARRDAAREKARQMREAQARKQRRNRVLAISAAAVALVLVVGAVAFGISRAGGGEPAAAPPGVTADGGIVLGKSDAPHTITIFQDYQCPVCKAYEAAVGPWLDQQVQAGTTKLEYRPLTFLDSQSGGTKYSTRAANAAYCLAGQQGADFYEFNTAMYVEQPEEGGTGLTDSKIVSIAKAAGGDVGTCIANGTYDDFAQQMNDAAFKLTDSQGQRVVNGTPTVLVDGKLLQNSQGGAPGQQELAQAIGVAG</sequence>
<reference evidence="9 10" key="1">
    <citation type="submission" date="2019-07" db="EMBL/GenBank/DDBJ databases">
        <title>Quadrisphaera sp. strain DD2A genome sequencing and assembly.</title>
        <authorList>
            <person name="Kim I."/>
        </authorList>
    </citation>
    <scope>NUCLEOTIDE SEQUENCE [LARGE SCALE GENOMIC DNA]</scope>
    <source>
        <strain evidence="9 10">DD2A</strain>
    </source>
</reference>
<evidence type="ECO:0000256" key="6">
    <source>
        <dbReference type="SAM" id="MobiDB-lite"/>
    </source>
</evidence>
<keyword evidence="10" id="KW-1185">Reference proteome</keyword>
<proteinExistence type="inferred from homology"/>
<keyword evidence="7" id="KW-0812">Transmembrane</keyword>
<keyword evidence="7" id="KW-0472">Membrane</keyword>
<dbReference type="InterPro" id="IPR036249">
    <property type="entry name" value="Thioredoxin-like_sf"/>
</dbReference>
<dbReference type="GO" id="GO:0016491">
    <property type="term" value="F:oxidoreductase activity"/>
    <property type="evidence" value="ECO:0007669"/>
    <property type="project" value="UniProtKB-KW"/>
</dbReference>
<dbReference type="PANTHER" id="PTHR13887">
    <property type="entry name" value="GLUTATHIONE S-TRANSFERASE KAPPA"/>
    <property type="match status" value="1"/>
</dbReference>
<feature type="transmembrane region" description="Helical" evidence="7">
    <location>
        <begin position="35"/>
        <end position="56"/>
    </location>
</feature>
<dbReference type="EMBL" id="VKAC01000010">
    <property type="protein sequence ID" value="TXR55149.1"/>
    <property type="molecule type" value="Genomic_DNA"/>
</dbReference>
<organism evidence="9 10">
    <name type="scientific">Quadrisphaera setariae</name>
    <dbReference type="NCBI Taxonomy" id="2593304"/>
    <lineage>
        <taxon>Bacteria</taxon>
        <taxon>Bacillati</taxon>
        <taxon>Actinomycetota</taxon>
        <taxon>Actinomycetes</taxon>
        <taxon>Kineosporiales</taxon>
        <taxon>Kineosporiaceae</taxon>
        <taxon>Quadrisphaera</taxon>
    </lineage>
</organism>
<keyword evidence="7" id="KW-1133">Transmembrane helix</keyword>
<feature type="region of interest" description="Disordered" evidence="6">
    <location>
        <begin position="1"/>
        <end position="30"/>
    </location>
</feature>
<evidence type="ECO:0000256" key="3">
    <source>
        <dbReference type="ARBA" id="ARBA00023002"/>
    </source>
</evidence>
<protein>
    <recommendedName>
        <fullName evidence="8">Thioredoxin-like fold domain-containing protein</fullName>
    </recommendedName>
</protein>
<feature type="domain" description="Thioredoxin-like fold" evidence="8">
    <location>
        <begin position="74"/>
        <end position="241"/>
    </location>
</feature>
<accession>A0A5C8ZCZ4</accession>